<evidence type="ECO:0008006" key="9">
    <source>
        <dbReference type="Google" id="ProtNLM"/>
    </source>
</evidence>
<dbReference type="Gene3D" id="3.10.20.90">
    <property type="entry name" value="Phosphatidylinositol 3-kinase Catalytic Subunit, Chain A, domain 1"/>
    <property type="match status" value="1"/>
</dbReference>
<protein>
    <recommendedName>
        <fullName evidence="9">Autophagy-related protein</fullName>
    </recommendedName>
</protein>
<keyword evidence="3" id="KW-0472">Membrane</keyword>
<evidence type="ECO:0000313" key="8">
    <source>
        <dbReference type="Proteomes" id="UP000001307"/>
    </source>
</evidence>
<sequence>MSSTDELAKFNSLTKDERVMSSGRIRAKYPSKVPIVLHRSAGNTAVPELSRFRYLVPVDLRVSELITVIRRNIKDSEFDESKSLFLIINNSVMPSSSQTVAELDQLYKNEDGFLYMNYSGENTFGA</sequence>
<comment type="subcellular location">
    <subcellularLocation>
        <location evidence="1">Membrane</location>
    </subcellularLocation>
</comment>
<dbReference type="Proteomes" id="UP000001307">
    <property type="component" value="Unassembled WGS sequence"/>
</dbReference>
<dbReference type="InterPro" id="IPR004241">
    <property type="entry name" value="Atg8-like"/>
</dbReference>
<keyword evidence="6" id="KW-0072">Autophagy</keyword>
<dbReference type="GO" id="GO:0006914">
    <property type="term" value="P:autophagy"/>
    <property type="evidence" value="ECO:0007669"/>
    <property type="project" value="UniProtKB-KW"/>
</dbReference>
<dbReference type="EMBL" id="FN653042">
    <property type="protein sequence ID" value="CBY19482.1"/>
    <property type="molecule type" value="Genomic_DNA"/>
</dbReference>
<evidence type="ECO:0000256" key="5">
    <source>
        <dbReference type="PIRSR" id="PIRSR604241-50"/>
    </source>
</evidence>
<dbReference type="InterPro" id="IPR029071">
    <property type="entry name" value="Ubiquitin-like_domsf"/>
</dbReference>
<name>E4XEU4_OIKDI</name>
<evidence type="ECO:0000256" key="4">
    <source>
        <dbReference type="ARBA" id="ARBA00023288"/>
    </source>
</evidence>
<evidence type="ECO:0000256" key="2">
    <source>
        <dbReference type="ARBA" id="ARBA00007293"/>
    </source>
</evidence>
<dbReference type="PANTHER" id="PTHR10969">
    <property type="entry name" value="MICROTUBULE-ASSOCIATED PROTEINS 1A/1B LIGHT CHAIN 3-RELATED"/>
    <property type="match status" value="1"/>
</dbReference>
<dbReference type="InParanoid" id="E4XEU4"/>
<dbReference type="SUPFAM" id="SSF54236">
    <property type="entry name" value="Ubiquitin-like"/>
    <property type="match status" value="1"/>
</dbReference>
<evidence type="ECO:0000256" key="6">
    <source>
        <dbReference type="RuleBase" id="RU004384"/>
    </source>
</evidence>
<dbReference type="OrthoDB" id="6738456at2759"/>
<gene>
    <name evidence="7" type="ORF">GSOID_T00008626001</name>
</gene>
<reference evidence="7" key="1">
    <citation type="journal article" date="2010" name="Science">
        <title>Plasticity of animal genome architecture unmasked by rapid evolution of a pelagic tunicate.</title>
        <authorList>
            <person name="Denoeud F."/>
            <person name="Henriet S."/>
            <person name="Mungpakdee S."/>
            <person name="Aury J.M."/>
            <person name="Da Silva C."/>
            <person name="Brinkmann H."/>
            <person name="Mikhaleva J."/>
            <person name="Olsen L.C."/>
            <person name="Jubin C."/>
            <person name="Canestro C."/>
            <person name="Bouquet J.M."/>
            <person name="Danks G."/>
            <person name="Poulain J."/>
            <person name="Campsteijn C."/>
            <person name="Adamski M."/>
            <person name="Cross I."/>
            <person name="Yadetie F."/>
            <person name="Muffato M."/>
            <person name="Louis A."/>
            <person name="Butcher S."/>
            <person name="Tsagkogeorga G."/>
            <person name="Konrad A."/>
            <person name="Singh S."/>
            <person name="Jensen M.F."/>
            <person name="Cong E.H."/>
            <person name="Eikeseth-Otteraa H."/>
            <person name="Noel B."/>
            <person name="Anthouard V."/>
            <person name="Porcel B.M."/>
            <person name="Kachouri-Lafond R."/>
            <person name="Nishino A."/>
            <person name="Ugolini M."/>
            <person name="Chourrout P."/>
            <person name="Nishida H."/>
            <person name="Aasland R."/>
            <person name="Huzurbazar S."/>
            <person name="Westhof E."/>
            <person name="Delsuc F."/>
            <person name="Lehrach H."/>
            <person name="Reinhardt R."/>
            <person name="Weissenbach J."/>
            <person name="Roy S.W."/>
            <person name="Artiguenave F."/>
            <person name="Postlethwait J.H."/>
            <person name="Manak J.R."/>
            <person name="Thompson E.M."/>
            <person name="Jaillon O."/>
            <person name="Du Pasquier L."/>
            <person name="Boudinot P."/>
            <person name="Liberles D.A."/>
            <person name="Volff J.N."/>
            <person name="Philippe H."/>
            <person name="Lenhard B."/>
            <person name="Roest Crollius H."/>
            <person name="Wincker P."/>
            <person name="Chourrout D."/>
        </authorList>
    </citation>
    <scope>NUCLEOTIDE SEQUENCE [LARGE SCALE GENOMIC DNA]</scope>
</reference>
<evidence type="ECO:0000256" key="1">
    <source>
        <dbReference type="ARBA" id="ARBA00004370"/>
    </source>
</evidence>
<dbReference type="AlphaFoldDB" id="E4XEU4"/>
<keyword evidence="8" id="KW-1185">Reference proteome</keyword>
<organism evidence="7">
    <name type="scientific">Oikopleura dioica</name>
    <name type="common">Tunicate</name>
    <dbReference type="NCBI Taxonomy" id="34765"/>
    <lineage>
        <taxon>Eukaryota</taxon>
        <taxon>Metazoa</taxon>
        <taxon>Chordata</taxon>
        <taxon>Tunicata</taxon>
        <taxon>Appendicularia</taxon>
        <taxon>Copelata</taxon>
        <taxon>Oikopleuridae</taxon>
        <taxon>Oikopleura</taxon>
    </lineage>
</organism>
<evidence type="ECO:0000256" key="3">
    <source>
        <dbReference type="ARBA" id="ARBA00023136"/>
    </source>
</evidence>
<accession>E4XEU4</accession>
<keyword evidence="4 5" id="KW-0449">Lipoprotein</keyword>
<dbReference type="Pfam" id="PF02991">
    <property type="entry name" value="ATG8"/>
    <property type="match status" value="1"/>
</dbReference>
<proteinExistence type="inferred from homology"/>
<comment type="similarity">
    <text evidence="2 6">Belongs to the ATG8 family.</text>
</comment>
<dbReference type="GO" id="GO:0016020">
    <property type="term" value="C:membrane"/>
    <property type="evidence" value="ECO:0007669"/>
    <property type="project" value="UniProtKB-SubCell"/>
</dbReference>
<feature type="lipid moiety-binding region" description="Phosphatidylserine amidated glycine; alternate" evidence="5">
    <location>
        <position position="125"/>
    </location>
</feature>
<evidence type="ECO:0000313" key="7">
    <source>
        <dbReference type="EMBL" id="CBY19482.1"/>
    </source>
</evidence>